<name>A0A6S6SNW3_9BACT</name>
<reference evidence="1" key="1">
    <citation type="submission" date="2020-01" db="EMBL/GenBank/DDBJ databases">
        <authorList>
            <person name="Meier V. D."/>
            <person name="Meier V D."/>
        </authorList>
    </citation>
    <scope>NUCLEOTIDE SEQUENCE</scope>
    <source>
        <strain evidence="1">HLG_WM_MAG_01</strain>
    </source>
</reference>
<dbReference type="EMBL" id="CACVAS010000047">
    <property type="protein sequence ID" value="CAA6807137.1"/>
    <property type="molecule type" value="Genomic_DNA"/>
</dbReference>
<evidence type="ECO:0000313" key="1">
    <source>
        <dbReference type="EMBL" id="CAA6807137.1"/>
    </source>
</evidence>
<gene>
    <name evidence="1" type="ORF">HELGO_WM3264</name>
</gene>
<dbReference type="AlphaFoldDB" id="A0A6S6SNW3"/>
<proteinExistence type="predicted"/>
<protein>
    <submittedName>
        <fullName evidence="1">Uncharacterized protein</fullName>
    </submittedName>
</protein>
<organism evidence="1">
    <name type="scientific">uncultured Sulfurovum sp</name>
    <dbReference type="NCBI Taxonomy" id="269237"/>
    <lineage>
        <taxon>Bacteria</taxon>
        <taxon>Pseudomonadati</taxon>
        <taxon>Campylobacterota</taxon>
        <taxon>Epsilonproteobacteria</taxon>
        <taxon>Campylobacterales</taxon>
        <taxon>Sulfurovaceae</taxon>
        <taxon>Sulfurovum</taxon>
        <taxon>environmental samples</taxon>
    </lineage>
</organism>
<sequence length="57" mass="6661">MCFTDYDEIEFKEGQRLLADGKPCNFAKEDEQYGVLWVRFDGEERDRTAPIECVVVV</sequence>
<accession>A0A6S6SNW3</accession>